<evidence type="ECO:0000313" key="2">
    <source>
        <dbReference type="EMBL" id="KAJ9595015.1"/>
    </source>
</evidence>
<reference evidence="2" key="1">
    <citation type="journal article" date="2023" name="IScience">
        <title>Live-bearing cockroach genome reveals convergent evolutionary mechanisms linked to viviparity in insects and beyond.</title>
        <authorList>
            <person name="Fouks B."/>
            <person name="Harrison M.C."/>
            <person name="Mikhailova A.A."/>
            <person name="Marchal E."/>
            <person name="English S."/>
            <person name="Carruthers M."/>
            <person name="Jennings E.C."/>
            <person name="Chiamaka E.L."/>
            <person name="Frigard R.A."/>
            <person name="Pippel M."/>
            <person name="Attardo G.M."/>
            <person name="Benoit J.B."/>
            <person name="Bornberg-Bauer E."/>
            <person name="Tobe S.S."/>
        </authorList>
    </citation>
    <scope>NUCLEOTIDE SEQUENCE</scope>
    <source>
        <strain evidence="2">Stay&amp;Tobe</strain>
    </source>
</reference>
<feature type="non-terminal residue" evidence="2">
    <location>
        <position position="1"/>
    </location>
</feature>
<feature type="chain" id="PRO_5042096197" evidence="1">
    <location>
        <begin position="18"/>
        <end position="147"/>
    </location>
</feature>
<comment type="caution">
    <text evidence="2">The sequence shown here is derived from an EMBL/GenBank/DDBJ whole genome shotgun (WGS) entry which is preliminary data.</text>
</comment>
<keyword evidence="3" id="KW-1185">Reference proteome</keyword>
<sequence length="147" mass="16648">WLNTVAVVVLAGSLVTSAPVPQTTLIYKLVTRPHGVTVENPEMMWPHGVFLPPDDEMQAVLELQHLAHGGGEEDDPLLLTGRSAIKRVRFLFSHGELFYHEIPHARVLLRHEQERADNGLSTHLLGSNRPESPFYRWNRRGKSIMPF</sequence>
<dbReference type="EMBL" id="JASPKZ010002699">
    <property type="protein sequence ID" value="KAJ9595015.1"/>
    <property type="molecule type" value="Genomic_DNA"/>
</dbReference>
<evidence type="ECO:0000256" key="1">
    <source>
        <dbReference type="SAM" id="SignalP"/>
    </source>
</evidence>
<feature type="signal peptide" evidence="1">
    <location>
        <begin position="1"/>
        <end position="17"/>
    </location>
</feature>
<reference evidence="2" key="2">
    <citation type="submission" date="2023-05" db="EMBL/GenBank/DDBJ databases">
        <authorList>
            <person name="Fouks B."/>
        </authorList>
    </citation>
    <scope>NUCLEOTIDE SEQUENCE</scope>
    <source>
        <strain evidence="2">Stay&amp;Tobe</strain>
        <tissue evidence="2">Testes</tissue>
    </source>
</reference>
<keyword evidence="1" id="KW-0732">Signal</keyword>
<organism evidence="2 3">
    <name type="scientific">Diploptera punctata</name>
    <name type="common">Pacific beetle cockroach</name>
    <dbReference type="NCBI Taxonomy" id="6984"/>
    <lineage>
        <taxon>Eukaryota</taxon>
        <taxon>Metazoa</taxon>
        <taxon>Ecdysozoa</taxon>
        <taxon>Arthropoda</taxon>
        <taxon>Hexapoda</taxon>
        <taxon>Insecta</taxon>
        <taxon>Pterygota</taxon>
        <taxon>Neoptera</taxon>
        <taxon>Polyneoptera</taxon>
        <taxon>Dictyoptera</taxon>
        <taxon>Blattodea</taxon>
        <taxon>Blaberoidea</taxon>
        <taxon>Blaberidae</taxon>
        <taxon>Diplopterinae</taxon>
        <taxon>Diploptera</taxon>
    </lineage>
</organism>
<dbReference type="AlphaFoldDB" id="A0AAD8ELF9"/>
<evidence type="ECO:0000313" key="3">
    <source>
        <dbReference type="Proteomes" id="UP001233999"/>
    </source>
</evidence>
<dbReference type="Proteomes" id="UP001233999">
    <property type="component" value="Unassembled WGS sequence"/>
</dbReference>
<proteinExistence type="predicted"/>
<name>A0AAD8ELF9_DIPPU</name>
<accession>A0AAD8ELF9</accession>
<gene>
    <name evidence="2" type="ORF">L9F63_013681</name>
</gene>
<protein>
    <submittedName>
        <fullName evidence="2">Uncharacterized protein</fullName>
    </submittedName>
</protein>